<keyword evidence="2 4" id="KW-0418">Kinase</keyword>
<evidence type="ECO:0000259" key="3">
    <source>
        <dbReference type="Pfam" id="PF00294"/>
    </source>
</evidence>
<dbReference type="InterPro" id="IPR011611">
    <property type="entry name" value="PfkB_dom"/>
</dbReference>
<protein>
    <submittedName>
        <fullName evidence="4">Carbohydrate kinase family protein</fullName>
    </submittedName>
</protein>
<reference evidence="4 5" key="1">
    <citation type="submission" date="2020-02" db="EMBL/GenBank/DDBJ databases">
        <authorList>
            <person name="Zhang X.-Y."/>
        </authorList>
    </citation>
    <scope>NUCLEOTIDE SEQUENCE [LARGE SCALE GENOMIC DNA]</scope>
    <source>
        <strain evidence="4 5">C33</strain>
    </source>
</reference>
<dbReference type="CDD" id="cd01942">
    <property type="entry name" value="ribokinase_group_A"/>
    <property type="match status" value="1"/>
</dbReference>
<dbReference type="PROSITE" id="PS00583">
    <property type="entry name" value="PFKB_KINASES_1"/>
    <property type="match status" value="1"/>
</dbReference>
<dbReference type="Pfam" id="PF00294">
    <property type="entry name" value="PfkB"/>
    <property type="match status" value="1"/>
</dbReference>
<dbReference type="GO" id="GO:0016301">
    <property type="term" value="F:kinase activity"/>
    <property type="evidence" value="ECO:0007669"/>
    <property type="project" value="UniProtKB-KW"/>
</dbReference>
<name>A0A845UZL4_9GAMM</name>
<organism evidence="4 5">
    <name type="scientific">Wenzhouxiangella limi</name>
    <dbReference type="NCBI Taxonomy" id="2707351"/>
    <lineage>
        <taxon>Bacteria</taxon>
        <taxon>Pseudomonadati</taxon>
        <taxon>Pseudomonadota</taxon>
        <taxon>Gammaproteobacteria</taxon>
        <taxon>Chromatiales</taxon>
        <taxon>Wenzhouxiangellaceae</taxon>
        <taxon>Wenzhouxiangella</taxon>
    </lineage>
</organism>
<dbReference type="SUPFAM" id="SSF53613">
    <property type="entry name" value="Ribokinase-like"/>
    <property type="match status" value="1"/>
</dbReference>
<evidence type="ECO:0000256" key="2">
    <source>
        <dbReference type="ARBA" id="ARBA00022777"/>
    </source>
</evidence>
<comment type="caution">
    <text evidence="4">The sequence shown here is derived from an EMBL/GenBank/DDBJ whole genome shotgun (WGS) entry which is preliminary data.</text>
</comment>
<dbReference type="Gene3D" id="3.40.1190.20">
    <property type="match status" value="1"/>
</dbReference>
<dbReference type="Proteomes" id="UP000484885">
    <property type="component" value="Unassembled WGS sequence"/>
</dbReference>
<proteinExistence type="predicted"/>
<feature type="domain" description="Carbohydrate kinase PfkB" evidence="3">
    <location>
        <begin position="25"/>
        <end position="291"/>
    </location>
</feature>
<dbReference type="EMBL" id="JAAGSC010000040">
    <property type="protein sequence ID" value="NDY95732.1"/>
    <property type="molecule type" value="Genomic_DNA"/>
</dbReference>
<dbReference type="InterPro" id="IPR002173">
    <property type="entry name" value="Carboh/pur_kinase_PfkB_CS"/>
</dbReference>
<keyword evidence="5" id="KW-1185">Reference proteome</keyword>
<dbReference type="PANTHER" id="PTHR10584">
    <property type="entry name" value="SUGAR KINASE"/>
    <property type="match status" value="1"/>
</dbReference>
<keyword evidence="1" id="KW-0808">Transferase</keyword>
<dbReference type="RefSeq" id="WP_164211121.1">
    <property type="nucleotide sequence ID" value="NZ_JAAGSC010000040.1"/>
</dbReference>
<dbReference type="InterPro" id="IPR029056">
    <property type="entry name" value="Ribokinase-like"/>
</dbReference>
<evidence type="ECO:0000256" key="1">
    <source>
        <dbReference type="ARBA" id="ARBA00022679"/>
    </source>
</evidence>
<accession>A0A845UZL4</accession>
<gene>
    <name evidence="4" type="ORF">G3I74_08335</name>
</gene>
<dbReference type="PANTHER" id="PTHR10584:SF166">
    <property type="entry name" value="RIBOKINASE"/>
    <property type="match status" value="1"/>
</dbReference>
<evidence type="ECO:0000313" key="4">
    <source>
        <dbReference type="EMBL" id="NDY95732.1"/>
    </source>
</evidence>
<sequence length="313" mass="33782">MSILISGSIAYDTIMVFPGRFRDHILPDKTHMLNVAFMVPELHRYFGGCAGNIAYSLKKLGADPLPMATVGSDFDDYARHLDHLEIGRDHILKLEDFWTAQAYITTDIDDNQITAFHPGAMNEAHRQAVPAGGDIGFGIVSPDGKQAMLDHSAQLGTAGIPHVFDPGQGLPLFSAAELGLMIERADWLTVNSYEWEMLRKKTGLDVDTALDHLAGGLVITQGGAGSELITRSARQTIPAVAPEAVRDPTGCGDAYRAGLLFGLERDWAPVDACRLGAILGAIKIAHAGPQQHDFTPGSVARRFQAEFGQPMPD</sequence>
<evidence type="ECO:0000313" key="5">
    <source>
        <dbReference type="Proteomes" id="UP000484885"/>
    </source>
</evidence>
<dbReference type="AlphaFoldDB" id="A0A845UZL4"/>